<keyword evidence="10" id="KW-1185">Reference proteome</keyword>
<dbReference type="GO" id="GO:0043937">
    <property type="term" value="P:regulation of sporulation"/>
    <property type="evidence" value="ECO:0007669"/>
    <property type="project" value="InterPro"/>
</dbReference>
<dbReference type="InterPro" id="IPR027434">
    <property type="entry name" value="Homing_endonucl"/>
</dbReference>
<protein>
    <recommendedName>
        <fullName evidence="4">Probable cell division protein WhiA</fullName>
    </recommendedName>
</protein>
<dbReference type="AlphaFoldDB" id="A0A8H2MFW0"/>
<dbReference type="Pfam" id="PF02650">
    <property type="entry name" value="HTH_WhiA"/>
    <property type="match status" value="1"/>
</dbReference>
<evidence type="ECO:0000259" key="7">
    <source>
        <dbReference type="Pfam" id="PF10298"/>
    </source>
</evidence>
<evidence type="ECO:0000259" key="8">
    <source>
        <dbReference type="Pfam" id="PF14527"/>
    </source>
</evidence>
<evidence type="ECO:0000313" key="9">
    <source>
        <dbReference type="EMBL" id="VFB16865.1"/>
    </source>
</evidence>
<dbReference type="SUPFAM" id="SSF55608">
    <property type="entry name" value="Homing endonucleases"/>
    <property type="match status" value="1"/>
</dbReference>
<feature type="region of interest" description="Disordered" evidence="5">
    <location>
        <begin position="280"/>
        <end position="299"/>
    </location>
</feature>
<dbReference type="Pfam" id="PF10298">
    <property type="entry name" value="WhiA_N"/>
    <property type="match status" value="1"/>
</dbReference>
<comment type="caution">
    <text evidence="9">The sequence shown here is derived from an EMBL/GenBank/DDBJ whole genome shotgun (WGS) entry which is preliminary data.</text>
</comment>
<dbReference type="GO" id="GO:0003677">
    <property type="term" value="F:DNA binding"/>
    <property type="evidence" value="ECO:0007669"/>
    <property type="project" value="UniProtKB-UniRule"/>
</dbReference>
<evidence type="ECO:0000256" key="4">
    <source>
        <dbReference type="HAMAP-Rule" id="MF_01420"/>
    </source>
</evidence>
<evidence type="ECO:0000256" key="2">
    <source>
        <dbReference type="ARBA" id="ARBA00023125"/>
    </source>
</evidence>
<dbReference type="NCBIfam" id="TIGR00647">
    <property type="entry name" value="DNA_bind_WhiA"/>
    <property type="match status" value="1"/>
</dbReference>
<dbReference type="GO" id="GO:0051301">
    <property type="term" value="P:cell division"/>
    <property type="evidence" value="ECO:0007669"/>
    <property type="project" value="UniProtKB-UniRule"/>
</dbReference>
<comment type="similarity">
    <text evidence="4">Belongs to the WhiA family.</text>
</comment>
<feature type="domain" description="Sporulation transcription regulator WhiA N-terminal" evidence="7">
    <location>
        <begin position="21"/>
        <end position="105"/>
    </location>
</feature>
<dbReference type="Gene3D" id="3.10.28.10">
    <property type="entry name" value="Homing endonucleases"/>
    <property type="match status" value="1"/>
</dbReference>
<dbReference type="Pfam" id="PF14527">
    <property type="entry name" value="LAGLIDADG_WhiA"/>
    <property type="match status" value="1"/>
</dbReference>
<name>A0A8H2MFW0_9FIRM</name>
<dbReference type="InterPro" id="IPR023054">
    <property type="entry name" value="Sporulation_regulator_WhiA_C"/>
</dbReference>
<feature type="domain" description="Sporulation regulator WhiA C-terminal" evidence="6">
    <location>
        <begin position="225"/>
        <end position="308"/>
    </location>
</feature>
<keyword evidence="1 4" id="KW-0132">Cell division</keyword>
<dbReference type="Proteomes" id="UP000377798">
    <property type="component" value="Unassembled WGS sequence"/>
</dbReference>
<dbReference type="PANTHER" id="PTHR37307:SF1">
    <property type="entry name" value="CELL DIVISION PROTEIN WHIA-RELATED"/>
    <property type="match status" value="1"/>
</dbReference>
<dbReference type="RefSeq" id="WP_072469765.1">
    <property type="nucleotide sequence ID" value="NZ_CAACYI010000001.1"/>
</dbReference>
<proteinExistence type="inferred from homology"/>
<dbReference type="PANTHER" id="PTHR37307">
    <property type="entry name" value="CELL DIVISION PROTEIN WHIA-RELATED"/>
    <property type="match status" value="1"/>
</dbReference>
<reference evidence="9 10" key="1">
    <citation type="submission" date="2019-02" db="EMBL/GenBank/DDBJ databases">
        <authorList>
            <consortium name="Pathogen Informatics"/>
        </authorList>
    </citation>
    <scope>NUCLEOTIDE SEQUENCE [LARGE SCALE GENOMIC DNA]</scope>
    <source>
        <strain evidence="9 10">3012STDY7089603</strain>
    </source>
</reference>
<feature type="domain" description="WhiA LAGLIDADG-like" evidence="8">
    <location>
        <begin position="131"/>
        <end position="222"/>
    </location>
</feature>
<keyword evidence="3 4" id="KW-0131">Cell cycle</keyword>
<comment type="function">
    <text evidence="4">Involved in cell division and chromosome segregation.</text>
</comment>
<gene>
    <name evidence="4 9" type="primary">whiA</name>
    <name evidence="9" type="ORF">NCTC13150_01438</name>
</gene>
<dbReference type="HAMAP" id="MF_01420">
    <property type="entry name" value="HTH_type_WhiA"/>
    <property type="match status" value="1"/>
</dbReference>
<evidence type="ECO:0000259" key="6">
    <source>
        <dbReference type="Pfam" id="PF02650"/>
    </source>
</evidence>
<accession>A0A8H2MFW0</accession>
<evidence type="ECO:0000313" key="10">
    <source>
        <dbReference type="Proteomes" id="UP000377798"/>
    </source>
</evidence>
<dbReference type="InterPro" id="IPR039518">
    <property type="entry name" value="WhiA_LAGLIDADG_dom"/>
</dbReference>
<dbReference type="InterPro" id="IPR003802">
    <property type="entry name" value="Sporulation_regulator_WhiA"/>
</dbReference>
<sequence length="316" mass="36100">MSFATDIKDEIARVQVGDMQEMVSELAGFMPMCGRIHFLGNQKYCLSFTTENAATSRRIFSFLKALYHDHITVEVRKSQQLKKRNVYHILLKDYDLSRVFLDDIKFLKNENVFMPNYKIDPYLVRRDSLKRAFLRGAFLGSGTLSNPSKTYHMEFITSQSLFAQSIRSLLSTVHLKANIAKRKEEYIVYLKEAEMISDLLSLMGSNQGVLAFEDVRVMKDMRNQVNRLVNCETANLSKTINAALGQIQDIKFIEERIGLDKLPDSLEEIAEIRLSNPSSSLKELGEKMHPPVGKSGVSHRLKKIQSIANKLRGENK</sequence>
<dbReference type="EMBL" id="CAACYI010000001">
    <property type="protein sequence ID" value="VFB16865.1"/>
    <property type="molecule type" value="Genomic_DNA"/>
</dbReference>
<organism evidence="9 10">
    <name type="scientific">Urinicoccus massiliensis</name>
    <dbReference type="NCBI Taxonomy" id="1723382"/>
    <lineage>
        <taxon>Bacteria</taxon>
        <taxon>Bacillati</taxon>
        <taxon>Bacillota</taxon>
        <taxon>Tissierellia</taxon>
        <taxon>Tissierellales</taxon>
        <taxon>Peptoniphilaceae</taxon>
        <taxon>Urinicoccus</taxon>
    </lineage>
</organism>
<evidence type="ECO:0000256" key="1">
    <source>
        <dbReference type="ARBA" id="ARBA00022618"/>
    </source>
</evidence>
<evidence type="ECO:0000256" key="5">
    <source>
        <dbReference type="SAM" id="MobiDB-lite"/>
    </source>
</evidence>
<evidence type="ECO:0000256" key="3">
    <source>
        <dbReference type="ARBA" id="ARBA00023306"/>
    </source>
</evidence>
<dbReference type="InterPro" id="IPR018478">
    <property type="entry name" value="Sporu_reg_WhiA_N_dom"/>
</dbReference>
<keyword evidence="2 4" id="KW-0238">DNA-binding</keyword>